<dbReference type="InterPro" id="IPR013815">
    <property type="entry name" value="ATP_grasp_subdomain_1"/>
</dbReference>
<comment type="caution">
    <text evidence="3">The sequence shown here is derived from an EMBL/GenBank/DDBJ whole genome shotgun (WGS) entry which is preliminary data.</text>
</comment>
<protein>
    <submittedName>
        <fullName evidence="3">Acetate--CoA ligase family protein</fullName>
    </submittedName>
</protein>
<dbReference type="InterPro" id="IPR016102">
    <property type="entry name" value="Succinyl-CoA_synth-like"/>
</dbReference>
<dbReference type="GO" id="GO:0016874">
    <property type="term" value="F:ligase activity"/>
    <property type="evidence" value="ECO:0007669"/>
    <property type="project" value="UniProtKB-KW"/>
</dbReference>
<dbReference type="SUPFAM" id="SSF52210">
    <property type="entry name" value="Succinyl-CoA synthetase domains"/>
    <property type="match status" value="2"/>
</dbReference>
<dbReference type="InterPro" id="IPR036291">
    <property type="entry name" value="NAD(P)-bd_dom_sf"/>
</dbReference>
<reference evidence="3 4" key="1">
    <citation type="journal article" date="2009" name="Int. J. Syst. Evol. Microbiol.">
        <title>Transfer of Teichococcus ludipueritiae and Muricoccus roseus to the genus Roseomonas, as Roseomonas ludipueritiae comb. nov. and Roseomonas rosea comb. nov., respectively, and emended description of the genus Roseomonas.</title>
        <authorList>
            <person name="Sanchez-Porro C."/>
            <person name="Gallego V."/>
            <person name="Busse H.J."/>
            <person name="Kampfer P."/>
            <person name="Ventosa A."/>
        </authorList>
    </citation>
    <scope>NUCLEOTIDE SEQUENCE [LARGE SCALE GENOMIC DNA]</scope>
    <source>
        <strain evidence="3 4">DSM 14915</strain>
    </source>
</reference>
<keyword evidence="3" id="KW-0436">Ligase</keyword>
<dbReference type="Pfam" id="PF13380">
    <property type="entry name" value="CoA_binding_2"/>
    <property type="match status" value="1"/>
</dbReference>
<dbReference type="PANTHER" id="PTHR42793">
    <property type="entry name" value="COA BINDING DOMAIN CONTAINING PROTEIN"/>
    <property type="match status" value="1"/>
</dbReference>
<evidence type="ECO:0000313" key="3">
    <source>
        <dbReference type="EMBL" id="MBC9177274.1"/>
    </source>
</evidence>
<dbReference type="SMART" id="SM00881">
    <property type="entry name" value="CoA_binding"/>
    <property type="match status" value="1"/>
</dbReference>
<dbReference type="Gene3D" id="3.40.50.720">
    <property type="entry name" value="NAD(P)-binding Rossmann-like Domain"/>
    <property type="match status" value="1"/>
</dbReference>
<dbReference type="Pfam" id="PF13549">
    <property type="entry name" value="ATP-grasp_5"/>
    <property type="match status" value="1"/>
</dbReference>
<evidence type="ECO:0000256" key="1">
    <source>
        <dbReference type="ARBA" id="ARBA00022532"/>
    </source>
</evidence>
<proteinExistence type="predicted"/>
<dbReference type="Proteomes" id="UP000603940">
    <property type="component" value="Unassembled WGS sequence"/>
</dbReference>
<gene>
    <name evidence="3" type="ORF">IBL25_10025</name>
</gene>
<dbReference type="PANTHER" id="PTHR42793:SF4">
    <property type="entry name" value="BLL6376 PROTEIN"/>
    <property type="match status" value="1"/>
</dbReference>
<feature type="domain" description="CoA-binding" evidence="2">
    <location>
        <begin position="7"/>
        <end position="102"/>
    </location>
</feature>
<dbReference type="Pfam" id="PF13607">
    <property type="entry name" value="Succ_CoA_lig"/>
    <property type="match status" value="1"/>
</dbReference>
<dbReference type="Gene3D" id="3.30.1490.20">
    <property type="entry name" value="ATP-grasp fold, A domain"/>
    <property type="match status" value="1"/>
</dbReference>
<keyword evidence="4" id="KW-1185">Reference proteome</keyword>
<evidence type="ECO:0000313" key="4">
    <source>
        <dbReference type="Proteomes" id="UP000603940"/>
    </source>
</evidence>
<evidence type="ECO:0000259" key="2">
    <source>
        <dbReference type="SMART" id="SM00881"/>
    </source>
</evidence>
<accession>A0ABR7R690</accession>
<sequence>MNSLARALAPASIAVLGASDNPHKAGGRPIAFMRQYGFQGRIYPVNPGRAEVQGLRAYASLADLPERPELALVAVGGAEGLKLVEQCAAAGVGTVVVVASGYAEAGEAGRLLQERMLAACRAGGTRLVGPNCQGLSNFSNGAIANFSTIFHEQPGRDGPLAIIGQSGAATQSVYALAQARGIHARYVHATGNEADVTAAELLLETVEDAEVRAVVLYVEALGDPETLARAAARAAARGIAVIGVKSGRTANGQRAASSHTGAMATEDRVIDAFFARHNIIRAVDPYEAVSVAALCIGTPRPRGRNLVVMSNSGASCVMGADTADELGMPLLRFGPEVARRLEQAMPAFSSASNPVDLTGALLNDRALFPGVLEVLAGVEDVHLLMVSFPVAGSGYDVEGYADALARFAAGRGIALAVSAYQEPVREAFARRGLVVFGREREALRALNTYAAYAEGLRRLAARAVAPAPAVPDLPAGASGTLDEAQSLQFLRDAGIATIPFALCEDAEAAVEAARRLGGEVVLKGCSPDIPHKSEHGLVALGLATPDRIREAAARHAETIRALGARHSGALVARMLKGGREMALGARLDPVFGPVVLVGDGGIYLEALKDFRLLVPPFTEAEVAEALSRLRVAPLFAGLRGEPPADLAAFCRMAVRLGEVMLRFHGRIASVDINPVKLMAVGEGAFALDAVIELAAAAPP</sequence>
<keyword evidence="1" id="KW-0816">Tricarboxylic acid cycle</keyword>
<dbReference type="Gene3D" id="3.40.50.261">
    <property type="entry name" value="Succinyl-CoA synthetase domains"/>
    <property type="match status" value="2"/>
</dbReference>
<dbReference type="InterPro" id="IPR032875">
    <property type="entry name" value="Succ_CoA_lig_flav_dom"/>
</dbReference>
<dbReference type="InterPro" id="IPR003781">
    <property type="entry name" value="CoA-bd"/>
</dbReference>
<dbReference type="EMBL" id="JACTUZ010000033">
    <property type="protein sequence ID" value="MBC9177274.1"/>
    <property type="molecule type" value="Genomic_DNA"/>
</dbReference>
<dbReference type="SUPFAM" id="SSF51735">
    <property type="entry name" value="NAD(P)-binding Rossmann-fold domains"/>
    <property type="match status" value="1"/>
</dbReference>
<dbReference type="SUPFAM" id="SSF56059">
    <property type="entry name" value="Glutathione synthetase ATP-binding domain-like"/>
    <property type="match status" value="1"/>
</dbReference>
<organism evidence="3 4">
    <name type="scientific">Pseudoroseomonas ludipueritiae</name>
    <dbReference type="NCBI Taxonomy" id="198093"/>
    <lineage>
        <taxon>Bacteria</taxon>
        <taxon>Pseudomonadati</taxon>
        <taxon>Pseudomonadota</taxon>
        <taxon>Alphaproteobacteria</taxon>
        <taxon>Acetobacterales</taxon>
        <taxon>Acetobacteraceae</taxon>
        <taxon>Pseudoroseomonas</taxon>
    </lineage>
</organism>
<name>A0ABR7R690_9PROT</name>
<dbReference type="Gene3D" id="3.30.470.20">
    <property type="entry name" value="ATP-grasp fold, B domain"/>
    <property type="match status" value="1"/>
</dbReference>